<evidence type="ECO:0000313" key="5">
    <source>
        <dbReference type="Proteomes" id="UP000053797"/>
    </source>
</evidence>
<evidence type="ECO:0000259" key="3">
    <source>
        <dbReference type="SMART" id="SM00047"/>
    </source>
</evidence>
<proteinExistence type="predicted"/>
<name>A0A0V8GG99_9BACL</name>
<comment type="caution">
    <text evidence="4">The sequence shown here is derived from an EMBL/GenBank/DDBJ whole genome shotgun (WGS) entry which is preliminary data.</text>
</comment>
<feature type="domain" description="Mannosyl-glycoprotein endo-beta-N-acetylglucosamidase-like" evidence="3">
    <location>
        <begin position="228"/>
        <end position="356"/>
    </location>
</feature>
<dbReference type="Proteomes" id="UP000053797">
    <property type="component" value="Unassembled WGS sequence"/>
</dbReference>
<keyword evidence="2" id="KW-0812">Transmembrane</keyword>
<protein>
    <submittedName>
        <fullName evidence="4">Mannosyl-glycoprotein endo-beta-N-acetylglucosamidase</fullName>
    </submittedName>
</protein>
<accession>A0A0V8GG99</accession>
<organism evidence="4 5">
    <name type="scientific">Exiguobacterium indicum</name>
    <dbReference type="NCBI Taxonomy" id="296995"/>
    <lineage>
        <taxon>Bacteria</taxon>
        <taxon>Bacillati</taxon>
        <taxon>Bacillota</taxon>
        <taxon>Bacilli</taxon>
        <taxon>Bacillales</taxon>
        <taxon>Bacillales Family XII. Incertae Sedis</taxon>
        <taxon>Exiguobacterium</taxon>
    </lineage>
</organism>
<dbReference type="OrthoDB" id="9816557at2"/>
<evidence type="ECO:0000256" key="1">
    <source>
        <dbReference type="ARBA" id="ARBA00022801"/>
    </source>
</evidence>
<dbReference type="Pfam" id="PF01832">
    <property type="entry name" value="Glucosaminidase"/>
    <property type="match status" value="1"/>
</dbReference>
<keyword evidence="1" id="KW-0378">Hydrolase</keyword>
<evidence type="ECO:0000313" key="4">
    <source>
        <dbReference type="EMBL" id="KSU49269.1"/>
    </source>
</evidence>
<dbReference type="PANTHER" id="PTHR33308:SF9">
    <property type="entry name" value="PEPTIDOGLYCAN HYDROLASE FLGJ"/>
    <property type="match status" value="1"/>
</dbReference>
<reference evidence="4 5" key="1">
    <citation type="journal article" date="2015" name="Int. J. Syst. Evol. Microbiol.">
        <title>Exiguobacterium enclense sp. nov., isolated from sediment.</title>
        <authorList>
            <person name="Dastager S.G."/>
            <person name="Mawlankar R."/>
            <person name="Sonalkar V.V."/>
            <person name="Thorat M.N."/>
            <person name="Mual P."/>
            <person name="Verma A."/>
            <person name="Krishnamurthi S."/>
            <person name="Tang S.K."/>
            <person name="Li W.J."/>
        </authorList>
    </citation>
    <scope>NUCLEOTIDE SEQUENCE [LARGE SCALE GENOMIC DNA]</scope>
    <source>
        <strain evidence="4 5">NIO-1109</strain>
    </source>
</reference>
<dbReference type="RefSeq" id="WP_058265130.1">
    <property type="nucleotide sequence ID" value="NZ_FMYN01000002.1"/>
</dbReference>
<dbReference type="AlphaFoldDB" id="A0A0V8GG99"/>
<dbReference type="GO" id="GO:0004040">
    <property type="term" value="F:amidase activity"/>
    <property type="evidence" value="ECO:0007669"/>
    <property type="project" value="InterPro"/>
</dbReference>
<dbReference type="PANTHER" id="PTHR33308">
    <property type="entry name" value="PEPTIDOGLYCAN HYDROLASE FLGJ"/>
    <property type="match status" value="1"/>
</dbReference>
<feature type="transmembrane region" description="Helical" evidence="2">
    <location>
        <begin position="20"/>
        <end position="36"/>
    </location>
</feature>
<dbReference type="EMBL" id="LNQL01000002">
    <property type="protein sequence ID" value="KSU49269.1"/>
    <property type="molecule type" value="Genomic_DNA"/>
</dbReference>
<evidence type="ECO:0000256" key="2">
    <source>
        <dbReference type="SAM" id="Phobius"/>
    </source>
</evidence>
<keyword evidence="2" id="KW-0472">Membrane</keyword>
<dbReference type="InterPro" id="IPR002901">
    <property type="entry name" value="MGlyc_endo_b_GlcNAc-like_dom"/>
</dbReference>
<dbReference type="Gene3D" id="1.10.530.10">
    <property type="match status" value="1"/>
</dbReference>
<gene>
    <name evidence="4" type="ORF">AS033_07835</name>
</gene>
<dbReference type="SMART" id="SM00047">
    <property type="entry name" value="LYZ2"/>
    <property type="match status" value="1"/>
</dbReference>
<sequence length="358" mass="40034">MTTRTIRPGRPVRRTGSIKGLLFFFLIGVLLFFWLREEPKTVLTPPAPYSAERYEKGKINEQKFQTFAEAKEYAGQRGAVKRSSDDRYVYLGGPGTGIVDDRGILSIHRDPELKKRLTYVASGTRVQLLEFGEQTSRVSIAGVTGHVPTDRLRPFPAERVSNASYYQTKGDRLLHYIVADSGLGGLIVAGEATKTTPRTSKYVESKTLTRDLTKPTRLSAKQLDAFIKEQAPDSPLIGKGKVFKSVEKKYRVNAAYLLAHAIHESDYGRSEIAREKNNLFGVNATDSAPGEDATVYKSLTDSIEQTGRFIAKDYLDRDGRYFRGAYLGNKQKGMNVFYASDPFWSEKIAGIMVKMNAF</sequence>
<dbReference type="InterPro" id="IPR051056">
    <property type="entry name" value="Glycosyl_Hydrolase_73"/>
</dbReference>
<keyword evidence="2" id="KW-1133">Transmembrane helix</keyword>